<feature type="chain" id="PRO_5043606996" evidence="2">
    <location>
        <begin position="21"/>
        <end position="169"/>
    </location>
</feature>
<name>A0AAV2SHF3_MEGNR</name>
<evidence type="ECO:0000313" key="3">
    <source>
        <dbReference type="EMBL" id="CAL4184804.1"/>
    </source>
</evidence>
<keyword evidence="1" id="KW-0472">Membrane</keyword>
<feature type="transmembrane region" description="Helical" evidence="1">
    <location>
        <begin position="87"/>
        <end position="110"/>
    </location>
</feature>
<reference evidence="3 4" key="1">
    <citation type="submission" date="2024-05" db="EMBL/GenBank/DDBJ databases">
        <authorList>
            <person name="Wallberg A."/>
        </authorList>
    </citation>
    <scope>NUCLEOTIDE SEQUENCE [LARGE SCALE GENOMIC DNA]</scope>
</reference>
<protein>
    <submittedName>
        <fullName evidence="3">Uncharacterized protein</fullName>
    </submittedName>
</protein>
<comment type="caution">
    <text evidence="3">The sequence shown here is derived from an EMBL/GenBank/DDBJ whole genome shotgun (WGS) entry which is preliminary data.</text>
</comment>
<keyword evidence="4" id="KW-1185">Reference proteome</keyword>
<sequence length="169" mass="18712">MILFPSLMRFAFILSTLTDGWIFMTPKQLKPGLPWALWHTIGQSPSSLVNLLIVNSSGISFSSTMCRMILCADFWNRGIPVDFAPNWLFLIICFNVAWSLIVISSLVLPISSIMNKCLLTSSTVLLFTSSGWVGRLDIPSPVLLFVSEVSSLGLLALELSDSLFSWSFS</sequence>
<proteinExistence type="predicted"/>
<accession>A0AAV2SHF3</accession>
<evidence type="ECO:0000256" key="1">
    <source>
        <dbReference type="SAM" id="Phobius"/>
    </source>
</evidence>
<feature type="signal peptide" evidence="2">
    <location>
        <begin position="1"/>
        <end position="20"/>
    </location>
</feature>
<keyword evidence="2" id="KW-0732">Signal</keyword>
<organism evidence="3 4">
    <name type="scientific">Meganyctiphanes norvegica</name>
    <name type="common">Northern krill</name>
    <name type="synonym">Thysanopoda norvegica</name>
    <dbReference type="NCBI Taxonomy" id="48144"/>
    <lineage>
        <taxon>Eukaryota</taxon>
        <taxon>Metazoa</taxon>
        <taxon>Ecdysozoa</taxon>
        <taxon>Arthropoda</taxon>
        <taxon>Crustacea</taxon>
        <taxon>Multicrustacea</taxon>
        <taxon>Malacostraca</taxon>
        <taxon>Eumalacostraca</taxon>
        <taxon>Eucarida</taxon>
        <taxon>Euphausiacea</taxon>
        <taxon>Euphausiidae</taxon>
        <taxon>Meganyctiphanes</taxon>
    </lineage>
</organism>
<dbReference type="EMBL" id="CAXKWB010062061">
    <property type="protein sequence ID" value="CAL4184804.1"/>
    <property type="molecule type" value="Genomic_DNA"/>
</dbReference>
<evidence type="ECO:0000313" key="4">
    <source>
        <dbReference type="Proteomes" id="UP001497623"/>
    </source>
</evidence>
<dbReference type="Proteomes" id="UP001497623">
    <property type="component" value="Unassembled WGS sequence"/>
</dbReference>
<evidence type="ECO:0000256" key="2">
    <source>
        <dbReference type="SAM" id="SignalP"/>
    </source>
</evidence>
<dbReference type="AlphaFoldDB" id="A0AAV2SHF3"/>
<keyword evidence="1" id="KW-1133">Transmembrane helix</keyword>
<keyword evidence="1" id="KW-0812">Transmembrane</keyword>
<gene>
    <name evidence="3" type="ORF">MNOR_LOCUS35884</name>
</gene>